<keyword evidence="2" id="KW-0732">Signal</keyword>
<dbReference type="EMBL" id="JALHLF010000020">
    <property type="protein sequence ID" value="MCJ2182573.1"/>
    <property type="molecule type" value="Genomic_DNA"/>
</dbReference>
<gene>
    <name evidence="3" type="ORF">MTR62_07695</name>
</gene>
<evidence type="ECO:0008006" key="5">
    <source>
        <dbReference type="Google" id="ProtNLM"/>
    </source>
</evidence>
<feature type="region of interest" description="Disordered" evidence="1">
    <location>
        <begin position="86"/>
        <end position="118"/>
    </location>
</feature>
<sequence>MKLSSLFVACAAVVGCAGCAGEPLRFGQASSTAWPAPDQRTFAMVGTGAPQDAVRNVLVRYGFQESADARLRVEVGYAVRRKALSVRGPQGQPSGAPETIIDDASSAPASLPASPPQTVTLSPAARRTVSFCTKQAHVLTLAFVDRASGAILSRGGATLGRCKADEAQVLSKLATSAVLSARDGQTRDGHMYDGHTMAGS</sequence>
<protein>
    <recommendedName>
        <fullName evidence="5">Lipoprotein</fullName>
    </recommendedName>
</protein>
<reference evidence="3" key="1">
    <citation type="submission" date="2022-03" db="EMBL/GenBank/DDBJ databases">
        <title>Identification of a novel bacterium isolated from mangrove sediments.</title>
        <authorList>
            <person name="Pan X."/>
        </authorList>
    </citation>
    <scope>NUCLEOTIDE SEQUENCE</scope>
    <source>
        <strain evidence="3">B1949</strain>
    </source>
</reference>
<dbReference type="RefSeq" id="WP_244018644.1">
    <property type="nucleotide sequence ID" value="NZ_JALHLF010000020.1"/>
</dbReference>
<name>A0ABT0BC62_9SPHN</name>
<keyword evidence="4" id="KW-1185">Reference proteome</keyword>
<comment type="caution">
    <text evidence="3">The sequence shown here is derived from an EMBL/GenBank/DDBJ whole genome shotgun (WGS) entry which is preliminary data.</text>
</comment>
<accession>A0ABT0BC62</accession>
<evidence type="ECO:0000256" key="1">
    <source>
        <dbReference type="SAM" id="MobiDB-lite"/>
    </source>
</evidence>
<feature type="signal peptide" evidence="2">
    <location>
        <begin position="1"/>
        <end position="20"/>
    </location>
</feature>
<dbReference type="PROSITE" id="PS51257">
    <property type="entry name" value="PROKAR_LIPOPROTEIN"/>
    <property type="match status" value="1"/>
</dbReference>
<organism evidence="3 4">
    <name type="scientific">Novosphingobium organovorum</name>
    <dbReference type="NCBI Taxonomy" id="2930092"/>
    <lineage>
        <taxon>Bacteria</taxon>
        <taxon>Pseudomonadati</taxon>
        <taxon>Pseudomonadota</taxon>
        <taxon>Alphaproteobacteria</taxon>
        <taxon>Sphingomonadales</taxon>
        <taxon>Sphingomonadaceae</taxon>
        <taxon>Novosphingobium</taxon>
    </lineage>
</organism>
<evidence type="ECO:0000256" key="2">
    <source>
        <dbReference type="SAM" id="SignalP"/>
    </source>
</evidence>
<evidence type="ECO:0000313" key="4">
    <source>
        <dbReference type="Proteomes" id="UP001162881"/>
    </source>
</evidence>
<feature type="chain" id="PRO_5045091104" description="Lipoprotein" evidence="2">
    <location>
        <begin position="21"/>
        <end position="200"/>
    </location>
</feature>
<evidence type="ECO:0000313" key="3">
    <source>
        <dbReference type="EMBL" id="MCJ2182573.1"/>
    </source>
</evidence>
<dbReference type="Proteomes" id="UP001162881">
    <property type="component" value="Unassembled WGS sequence"/>
</dbReference>
<proteinExistence type="predicted"/>